<dbReference type="PANTHER" id="PTHR23073">
    <property type="entry name" value="26S PROTEASOME REGULATORY SUBUNIT"/>
    <property type="match status" value="1"/>
</dbReference>
<dbReference type="Proteomes" id="UP000078529">
    <property type="component" value="Unassembled WGS sequence"/>
</dbReference>
<dbReference type="Gene3D" id="3.40.50.300">
    <property type="entry name" value="P-loop containing nucleotide triphosphate hydrolases"/>
    <property type="match status" value="1"/>
</dbReference>
<dbReference type="PATRIC" id="fig|401562.4.peg.2287"/>
<dbReference type="Pfam" id="PF00004">
    <property type="entry name" value="AAA"/>
    <property type="match status" value="1"/>
</dbReference>
<feature type="domain" description="AAA+ ATPase" evidence="4">
    <location>
        <begin position="57"/>
        <end position="191"/>
    </location>
</feature>
<dbReference type="RefSeq" id="WP_058600632.1">
    <property type="nucleotide sequence ID" value="NZ_LDQA01000028.1"/>
</dbReference>
<organism evidence="5 6">
    <name type="scientific">Aureimonas ureilytica</name>
    <dbReference type="NCBI Taxonomy" id="401562"/>
    <lineage>
        <taxon>Bacteria</taxon>
        <taxon>Pseudomonadati</taxon>
        <taxon>Pseudomonadota</taxon>
        <taxon>Alphaproteobacteria</taxon>
        <taxon>Hyphomicrobiales</taxon>
        <taxon>Aurantimonadaceae</taxon>
        <taxon>Aureimonas</taxon>
    </lineage>
</organism>
<keyword evidence="2" id="KW-0547">Nucleotide-binding</keyword>
<evidence type="ECO:0000259" key="4">
    <source>
        <dbReference type="SMART" id="SM00382"/>
    </source>
</evidence>
<dbReference type="InterPro" id="IPR027417">
    <property type="entry name" value="P-loop_NTPase"/>
</dbReference>
<dbReference type="InterPro" id="IPR003959">
    <property type="entry name" value="ATPase_AAA_core"/>
</dbReference>
<dbReference type="GO" id="GO:0005524">
    <property type="term" value="F:ATP binding"/>
    <property type="evidence" value="ECO:0007669"/>
    <property type="project" value="UniProtKB-KW"/>
</dbReference>
<dbReference type="SUPFAM" id="SSF52540">
    <property type="entry name" value="P-loop containing nucleoside triphosphate hydrolases"/>
    <property type="match status" value="1"/>
</dbReference>
<dbReference type="GO" id="GO:0016887">
    <property type="term" value="F:ATP hydrolysis activity"/>
    <property type="evidence" value="ECO:0007669"/>
    <property type="project" value="InterPro"/>
</dbReference>
<accession>A0A175RPU3</accession>
<protein>
    <recommendedName>
        <fullName evidence="4">AAA+ ATPase domain-containing protein</fullName>
    </recommendedName>
</protein>
<evidence type="ECO:0000313" key="5">
    <source>
        <dbReference type="EMBL" id="KTR04882.1"/>
    </source>
</evidence>
<evidence type="ECO:0000256" key="3">
    <source>
        <dbReference type="ARBA" id="ARBA00022840"/>
    </source>
</evidence>
<dbReference type="CDD" id="cd19481">
    <property type="entry name" value="RecA-like_protease"/>
    <property type="match status" value="1"/>
</dbReference>
<name>A0A175RPU3_9HYPH</name>
<keyword evidence="6" id="KW-1185">Reference proteome</keyword>
<dbReference type="InterPro" id="IPR003593">
    <property type="entry name" value="AAA+_ATPase"/>
</dbReference>
<dbReference type="InterPro" id="IPR050221">
    <property type="entry name" value="26S_Proteasome_ATPase"/>
</dbReference>
<dbReference type="AlphaFoldDB" id="A0A175RPU3"/>
<evidence type="ECO:0000313" key="6">
    <source>
        <dbReference type="Proteomes" id="UP000078529"/>
    </source>
</evidence>
<evidence type="ECO:0000256" key="1">
    <source>
        <dbReference type="ARBA" id="ARBA00006914"/>
    </source>
</evidence>
<dbReference type="EMBL" id="LDQA01000028">
    <property type="protein sequence ID" value="KTR04882.1"/>
    <property type="molecule type" value="Genomic_DNA"/>
</dbReference>
<keyword evidence="3" id="KW-0067">ATP-binding</keyword>
<comment type="similarity">
    <text evidence="1">Belongs to the AAA ATPase family.</text>
</comment>
<sequence>MRQLERHHRNALSDMAEILYPEDAAEPILSRPVRGALTEWLTEIWAAKELEEVNLKPRSRALFYGPPGTGKTTLAHHLAARLGLPLVVARADQLVASYLGETAANIARLFEAVRAGGQPVVLFLDEFDSLGSKRGSTASAAGADRNHSINTILQRLEAHDGTVIAATNLADDIDQAIWRRFEIQIEIALPGPGERKRILERYLAPFIFEAETLSSLAEALHGASPALIRQWCEGIKRNLIIGPKAGWNMERDAVIERQLASVAPHPDLQRPRLWERGARDPAIRNLAWPPQRGKAGG</sequence>
<reference evidence="5 6" key="1">
    <citation type="journal article" date="2016" name="Front. Microbiol.">
        <title>Genomic Resource of Rice Seed Associated Bacteria.</title>
        <authorList>
            <person name="Midha S."/>
            <person name="Bansal K."/>
            <person name="Sharma S."/>
            <person name="Kumar N."/>
            <person name="Patil P.P."/>
            <person name="Chaudhry V."/>
            <person name="Patil P.B."/>
        </authorList>
    </citation>
    <scope>NUCLEOTIDE SEQUENCE [LARGE SCALE GENOMIC DNA]</scope>
    <source>
        <strain evidence="5 6">NS365</strain>
    </source>
</reference>
<comment type="caution">
    <text evidence="5">The sequence shown here is derived from an EMBL/GenBank/DDBJ whole genome shotgun (WGS) entry which is preliminary data.</text>
</comment>
<gene>
    <name evidence="5" type="ORF">NS365_12525</name>
</gene>
<dbReference type="SMART" id="SM00382">
    <property type="entry name" value="AAA"/>
    <property type="match status" value="1"/>
</dbReference>
<proteinExistence type="inferred from homology"/>
<evidence type="ECO:0000256" key="2">
    <source>
        <dbReference type="ARBA" id="ARBA00022741"/>
    </source>
</evidence>